<proteinExistence type="predicted"/>
<evidence type="ECO:0000313" key="3">
    <source>
        <dbReference type="Proteomes" id="UP001497472"/>
    </source>
</evidence>
<sequence>MALTGCSCGGGVLATALVALLLLPAHYYVPELEETTGIASPERDSWLNFDCPPFDVLLATLLAVWATVVYLCDWIQRKLMERRILKVNEHLRECGDRLRLWDERQERVEATLRLVQSATGEYNLLAWLLLRRRRLLPAASPVCFFDKDLDDIDAEPTHDV</sequence>
<name>A0AAV1JGK2_9NEOP</name>
<feature type="transmembrane region" description="Helical" evidence="1">
    <location>
        <begin position="12"/>
        <end position="29"/>
    </location>
</feature>
<reference evidence="2 3" key="1">
    <citation type="submission" date="2023-11" db="EMBL/GenBank/DDBJ databases">
        <authorList>
            <person name="Okamura Y."/>
        </authorList>
    </citation>
    <scope>NUCLEOTIDE SEQUENCE [LARGE SCALE GENOMIC DNA]</scope>
</reference>
<protein>
    <submittedName>
        <fullName evidence="2">Uncharacterized protein</fullName>
    </submittedName>
</protein>
<accession>A0AAV1JGK2</accession>
<feature type="transmembrane region" description="Helical" evidence="1">
    <location>
        <begin position="56"/>
        <end position="75"/>
    </location>
</feature>
<keyword evidence="3" id="KW-1185">Reference proteome</keyword>
<dbReference type="AlphaFoldDB" id="A0AAV1JGK2"/>
<keyword evidence="1" id="KW-0472">Membrane</keyword>
<evidence type="ECO:0000256" key="1">
    <source>
        <dbReference type="SAM" id="Phobius"/>
    </source>
</evidence>
<keyword evidence="1" id="KW-0812">Transmembrane</keyword>
<dbReference type="Proteomes" id="UP001497472">
    <property type="component" value="Unassembled WGS sequence"/>
</dbReference>
<gene>
    <name evidence="2" type="ORF">LNINA_LOCUS7006</name>
</gene>
<keyword evidence="1" id="KW-1133">Transmembrane helix</keyword>
<evidence type="ECO:0000313" key="2">
    <source>
        <dbReference type="EMBL" id="CAK1547537.1"/>
    </source>
</evidence>
<comment type="caution">
    <text evidence="2">The sequence shown here is derived from an EMBL/GenBank/DDBJ whole genome shotgun (WGS) entry which is preliminary data.</text>
</comment>
<dbReference type="EMBL" id="CAVLEF010000009">
    <property type="protein sequence ID" value="CAK1547537.1"/>
    <property type="molecule type" value="Genomic_DNA"/>
</dbReference>
<organism evidence="2 3">
    <name type="scientific">Leptosia nina</name>
    <dbReference type="NCBI Taxonomy" id="320188"/>
    <lineage>
        <taxon>Eukaryota</taxon>
        <taxon>Metazoa</taxon>
        <taxon>Ecdysozoa</taxon>
        <taxon>Arthropoda</taxon>
        <taxon>Hexapoda</taxon>
        <taxon>Insecta</taxon>
        <taxon>Pterygota</taxon>
        <taxon>Neoptera</taxon>
        <taxon>Endopterygota</taxon>
        <taxon>Lepidoptera</taxon>
        <taxon>Glossata</taxon>
        <taxon>Ditrysia</taxon>
        <taxon>Papilionoidea</taxon>
        <taxon>Pieridae</taxon>
        <taxon>Pierinae</taxon>
        <taxon>Leptosia</taxon>
    </lineage>
</organism>